<accession>A0A0D7B5C6</accession>
<feature type="region of interest" description="Disordered" evidence="1">
    <location>
        <begin position="207"/>
        <end position="235"/>
    </location>
</feature>
<name>A0A0D7B5C6_9AGAR</name>
<evidence type="ECO:0000313" key="2">
    <source>
        <dbReference type="EMBL" id="KIY65420.1"/>
    </source>
</evidence>
<protein>
    <submittedName>
        <fullName evidence="2">Uncharacterized protein</fullName>
    </submittedName>
</protein>
<keyword evidence="3" id="KW-1185">Reference proteome</keyword>
<reference evidence="2 3" key="1">
    <citation type="journal article" date="2015" name="Fungal Genet. Biol.">
        <title>Evolution of novel wood decay mechanisms in Agaricales revealed by the genome sequences of Fistulina hepatica and Cylindrobasidium torrendii.</title>
        <authorList>
            <person name="Floudas D."/>
            <person name="Held B.W."/>
            <person name="Riley R."/>
            <person name="Nagy L.G."/>
            <person name="Koehler G."/>
            <person name="Ransdell A.S."/>
            <person name="Younus H."/>
            <person name="Chow J."/>
            <person name="Chiniquy J."/>
            <person name="Lipzen A."/>
            <person name="Tritt A."/>
            <person name="Sun H."/>
            <person name="Haridas S."/>
            <person name="LaButti K."/>
            <person name="Ohm R.A."/>
            <person name="Kues U."/>
            <person name="Blanchette R.A."/>
            <person name="Grigoriev I.V."/>
            <person name="Minto R.E."/>
            <person name="Hibbett D.S."/>
        </authorList>
    </citation>
    <scope>NUCLEOTIDE SEQUENCE [LARGE SCALE GENOMIC DNA]</scope>
    <source>
        <strain evidence="2 3">FP15055 ss-10</strain>
    </source>
</reference>
<sequence>MTTTILHRSEDISTYPEFGDIPYYSKLLSRDNLWMSVFEYSAGLHYDEFNDATDCSENHIPVQYRIADRMDTFTFAFIPSDSALEAIKELYEHNNTSEPHCRIPFYTIQHINHCAYTFEVLDDFTLPLYTRHPITGVVTKHIFPYPELPLFTTTAHPCASIVQSYEFLYQNFHHRSRPRTEHPLVETVMKILATWWPSIPQPDVWRAPSPTSSDCPSLTHSSDSTSSEELSEKDCRNTDWAQEVQVLSSDALARVDDRSYANDGPIVRFEEPTMDDGDWRALAVQTRPESQLKAVPKRAQCSRGKLVRPSRIPRRIRSARPIKLQ</sequence>
<evidence type="ECO:0000313" key="3">
    <source>
        <dbReference type="Proteomes" id="UP000054007"/>
    </source>
</evidence>
<organism evidence="2 3">
    <name type="scientific">Cylindrobasidium torrendii FP15055 ss-10</name>
    <dbReference type="NCBI Taxonomy" id="1314674"/>
    <lineage>
        <taxon>Eukaryota</taxon>
        <taxon>Fungi</taxon>
        <taxon>Dikarya</taxon>
        <taxon>Basidiomycota</taxon>
        <taxon>Agaricomycotina</taxon>
        <taxon>Agaricomycetes</taxon>
        <taxon>Agaricomycetidae</taxon>
        <taxon>Agaricales</taxon>
        <taxon>Marasmiineae</taxon>
        <taxon>Physalacriaceae</taxon>
        <taxon>Cylindrobasidium</taxon>
    </lineage>
</organism>
<proteinExistence type="predicted"/>
<feature type="compositionally biased region" description="Low complexity" evidence="1">
    <location>
        <begin position="217"/>
        <end position="228"/>
    </location>
</feature>
<dbReference type="AlphaFoldDB" id="A0A0D7B5C6"/>
<dbReference type="EMBL" id="KN880591">
    <property type="protein sequence ID" value="KIY65420.1"/>
    <property type="molecule type" value="Genomic_DNA"/>
</dbReference>
<dbReference type="Proteomes" id="UP000054007">
    <property type="component" value="Unassembled WGS sequence"/>
</dbReference>
<evidence type="ECO:0000256" key="1">
    <source>
        <dbReference type="SAM" id="MobiDB-lite"/>
    </source>
</evidence>
<dbReference type="OrthoDB" id="2962802at2759"/>
<gene>
    <name evidence="2" type="ORF">CYLTODRAFT_424374</name>
</gene>